<evidence type="ECO:0000256" key="1">
    <source>
        <dbReference type="ARBA" id="ARBA00004994"/>
    </source>
</evidence>
<feature type="domain" description="Ketopantoate reductase N-terminal" evidence="10">
    <location>
        <begin position="5"/>
        <end position="143"/>
    </location>
</feature>
<dbReference type="PANTHER" id="PTHR21708">
    <property type="entry name" value="PROBABLE 2-DEHYDROPANTOATE 2-REDUCTASE"/>
    <property type="match status" value="1"/>
</dbReference>
<evidence type="ECO:0000259" key="10">
    <source>
        <dbReference type="Pfam" id="PF02558"/>
    </source>
</evidence>
<evidence type="ECO:0000256" key="3">
    <source>
        <dbReference type="ARBA" id="ARBA00013014"/>
    </source>
</evidence>
<comment type="function">
    <text evidence="9">Catalyzes the NADPH-dependent reduction of ketopantoate into pantoic acid.</text>
</comment>
<comment type="catalytic activity">
    <reaction evidence="8 9">
        <text>(R)-pantoate + NADP(+) = 2-dehydropantoate + NADPH + H(+)</text>
        <dbReference type="Rhea" id="RHEA:16233"/>
        <dbReference type="ChEBI" id="CHEBI:11561"/>
        <dbReference type="ChEBI" id="CHEBI:15378"/>
        <dbReference type="ChEBI" id="CHEBI:15980"/>
        <dbReference type="ChEBI" id="CHEBI:57783"/>
        <dbReference type="ChEBI" id="CHEBI:58349"/>
        <dbReference type="EC" id="1.1.1.169"/>
    </reaction>
</comment>
<evidence type="ECO:0000256" key="2">
    <source>
        <dbReference type="ARBA" id="ARBA00007870"/>
    </source>
</evidence>
<comment type="pathway">
    <text evidence="1 9">Cofactor biosynthesis; (R)-pantothenate biosynthesis; (R)-pantoate from 3-methyl-2-oxobutanoate: step 2/2.</text>
</comment>
<dbReference type="SUPFAM" id="SSF48179">
    <property type="entry name" value="6-phosphogluconate dehydrogenase C-terminal domain-like"/>
    <property type="match status" value="1"/>
</dbReference>
<dbReference type="PANTHER" id="PTHR21708:SF26">
    <property type="entry name" value="2-DEHYDROPANTOATE 2-REDUCTASE"/>
    <property type="match status" value="1"/>
</dbReference>
<dbReference type="Proteomes" id="UP000810292">
    <property type="component" value="Unassembled WGS sequence"/>
</dbReference>
<dbReference type="AlphaFoldDB" id="A0A9D9NCF7"/>
<evidence type="ECO:0000256" key="5">
    <source>
        <dbReference type="ARBA" id="ARBA00022857"/>
    </source>
</evidence>
<dbReference type="InterPro" id="IPR013332">
    <property type="entry name" value="KPR_N"/>
</dbReference>
<evidence type="ECO:0000256" key="6">
    <source>
        <dbReference type="ARBA" id="ARBA00023002"/>
    </source>
</evidence>
<dbReference type="GO" id="GO:0005737">
    <property type="term" value="C:cytoplasm"/>
    <property type="evidence" value="ECO:0007669"/>
    <property type="project" value="TreeGrafter"/>
</dbReference>
<dbReference type="Gene3D" id="3.40.50.720">
    <property type="entry name" value="NAD(P)-binding Rossmann-like Domain"/>
    <property type="match status" value="1"/>
</dbReference>
<keyword evidence="5 9" id="KW-0521">NADP</keyword>
<dbReference type="InterPro" id="IPR013752">
    <property type="entry name" value="KPA_reductase"/>
</dbReference>
<dbReference type="InterPro" id="IPR008927">
    <property type="entry name" value="6-PGluconate_DH-like_C_sf"/>
</dbReference>
<dbReference type="SUPFAM" id="SSF51735">
    <property type="entry name" value="NAD(P)-binding Rossmann-fold domains"/>
    <property type="match status" value="1"/>
</dbReference>
<comment type="caution">
    <text evidence="12">The sequence shown here is derived from an EMBL/GenBank/DDBJ whole genome shotgun (WGS) entry which is preliminary data.</text>
</comment>
<dbReference type="InterPro" id="IPR036291">
    <property type="entry name" value="NAD(P)-bd_dom_sf"/>
</dbReference>
<dbReference type="EC" id="1.1.1.169" evidence="3 9"/>
<protein>
    <recommendedName>
        <fullName evidence="4 9">2-dehydropantoate 2-reductase</fullName>
        <ecNumber evidence="3 9">1.1.1.169</ecNumber>
    </recommendedName>
    <alternativeName>
        <fullName evidence="7 9">Ketopantoate reductase</fullName>
    </alternativeName>
</protein>
<name>A0A9D9NCF7_9SPIO</name>
<evidence type="ECO:0000313" key="12">
    <source>
        <dbReference type="EMBL" id="MBO8468303.1"/>
    </source>
</evidence>
<dbReference type="InterPro" id="IPR051402">
    <property type="entry name" value="KPR-Related"/>
</dbReference>
<gene>
    <name evidence="12" type="ORF">IAA72_00775</name>
</gene>
<dbReference type="EMBL" id="JADIMF010000012">
    <property type="protein sequence ID" value="MBO8468303.1"/>
    <property type="molecule type" value="Genomic_DNA"/>
</dbReference>
<keyword evidence="9" id="KW-0566">Pantothenate biosynthesis</keyword>
<evidence type="ECO:0000313" key="13">
    <source>
        <dbReference type="Proteomes" id="UP000810292"/>
    </source>
</evidence>
<evidence type="ECO:0000256" key="8">
    <source>
        <dbReference type="ARBA" id="ARBA00048793"/>
    </source>
</evidence>
<dbReference type="Pfam" id="PF02558">
    <property type="entry name" value="ApbA"/>
    <property type="match status" value="1"/>
</dbReference>
<dbReference type="Pfam" id="PF08546">
    <property type="entry name" value="ApbA_C"/>
    <property type="match status" value="1"/>
</dbReference>
<reference evidence="12" key="1">
    <citation type="submission" date="2020-10" db="EMBL/GenBank/DDBJ databases">
        <authorList>
            <person name="Gilroy R."/>
        </authorList>
    </citation>
    <scope>NUCLEOTIDE SEQUENCE</scope>
    <source>
        <strain evidence="12">14700</strain>
    </source>
</reference>
<dbReference type="InterPro" id="IPR003710">
    <property type="entry name" value="ApbA"/>
</dbReference>
<dbReference type="GO" id="GO:0015940">
    <property type="term" value="P:pantothenate biosynthetic process"/>
    <property type="evidence" value="ECO:0007669"/>
    <property type="project" value="UniProtKB-KW"/>
</dbReference>
<dbReference type="InterPro" id="IPR013328">
    <property type="entry name" value="6PGD_dom2"/>
</dbReference>
<evidence type="ECO:0000256" key="4">
    <source>
        <dbReference type="ARBA" id="ARBA00019465"/>
    </source>
</evidence>
<evidence type="ECO:0000259" key="11">
    <source>
        <dbReference type="Pfam" id="PF08546"/>
    </source>
</evidence>
<accession>A0A9D9NCF7</accession>
<dbReference type="GO" id="GO:0008677">
    <property type="term" value="F:2-dehydropantoate 2-reductase activity"/>
    <property type="evidence" value="ECO:0007669"/>
    <property type="project" value="UniProtKB-EC"/>
</dbReference>
<dbReference type="Gene3D" id="1.10.1040.10">
    <property type="entry name" value="N-(1-d-carboxylethyl)-l-norvaline Dehydrogenase, domain 2"/>
    <property type="match status" value="1"/>
</dbReference>
<keyword evidence="6 9" id="KW-0560">Oxidoreductase</keyword>
<evidence type="ECO:0000256" key="7">
    <source>
        <dbReference type="ARBA" id="ARBA00032024"/>
    </source>
</evidence>
<feature type="domain" description="Ketopantoate reductase C-terminal" evidence="11">
    <location>
        <begin position="170"/>
        <end position="293"/>
    </location>
</feature>
<dbReference type="NCBIfam" id="TIGR00745">
    <property type="entry name" value="apbA_panE"/>
    <property type="match status" value="1"/>
</dbReference>
<evidence type="ECO:0000256" key="9">
    <source>
        <dbReference type="RuleBase" id="RU362068"/>
    </source>
</evidence>
<proteinExistence type="inferred from homology"/>
<reference evidence="12" key="2">
    <citation type="journal article" date="2021" name="PeerJ">
        <title>Extensive microbial diversity within the chicken gut microbiome revealed by metagenomics and culture.</title>
        <authorList>
            <person name="Gilroy R."/>
            <person name="Ravi A."/>
            <person name="Getino M."/>
            <person name="Pursley I."/>
            <person name="Horton D.L."/>
            <person name="Alikhan N.F."/>
            <person name="Baker D."/>
            <person name="Gharbi K."/>
            <person name="Hall N."/>
            <person name="Watson M."/>
            <person name="Adriaenssens E.M."/>
            <person name="Foster-Nyarko E."/>
            <person name="Jarju S."/>
            <person name="Secka A."/>
            <person name="Antonio M."/>
            <person name="Oren A."/>
            <person name="Chaudhuri R.R."/>
            <person name="La Ragione R."/>
            <person name="Hildebrand F."/>
            <person name="Pallen M.J."/>
        </authorList>
    </citation>
    <scope>NUCLEOTIDE SEQUENCE</scope>
    <source>
        <strain evidence="12">14700</strain>
    </source>
</reference>
<sequence>MKVRIIGAGAVGAVVGWKLYKHADLAFIVDEERKERYSGGLAVNGEVIDFRFLTPSEADTADLLIFAVKNFSLEDAADEASPFVGENTVILSLLNGIEAEEKLSERFGAEKVLYGFITDLSSVHDGTETTCFSGGGNIVFSEKDNTRSARVEEIAALFDEAGQRYTIPENIMHEKWWKFMLNTCFNTLSAILIADYAAISSNSDFIRAVRLEAREVQTVAKKEGVIITQDDIEEMIRRVTALQDHGKTSMLQDVLSHRETENRYFAGAVSRLGKKHSVETPISDFLSILLEAKRRVLSV</sequence>
<organism evidence="12 13">
    <name type="scientific">Candidatus Ornithospirochaeta stercoravium</name>
    <dbReference type="NCBI Taxonomy" id="2840897"/>
    <lineage>
        <taxon>Bacteria</taxon>
        <taxon>Pseudomonadati</taxon>
        <taxon>Spirochaetota</taxon>
        <taxon>Spirochaetia</taxon>
        <taxon>Spirochaetales</taxon>
        <taxon>Spirochaetaceae</taxon>
        <taxon>Spirochaetaceae incertae sedis</taxon>
        <taxon>Candidatus Ornithospirochaeta</taxon>
    </lineage>
</organism>
<comment type="similarity">
    <text evidence="2 9">Belongs to the ketopantoate reductase family.</text>
</comment>